<keyword evidence="1" id="KW-0732">Signal</keyword>
<sequence>MRKLMSLLALMVTIVGIAGCQSKSSDSSAKKSSTMVTANKFDQKALQKRYTKISDTVIQTLTKITVKDDQKDIMASAKKGGGDLDKVTLELQNNQPASGIGTKNTNADLTKALITYSQTATDALKSLQGNDSNAFQSDVKNFFSQAASIGKQYFNGQLPVSIQKFSQNRQAVTTIPSK</sequence>
<dbReference type="PROSITE" id="PS51257">
    <property type="entry name" value="PROKAR_LIPOPROTEIN"/>
    <property type="match status" value="1"/>
</dbReference>
<dbReference type="RefSeq" id="WP_129302214.1">
    <property type="nucleotide sequence ID" value="NZ_CP074378.1"/>
</dbReference>
<feature type="signal peptide" evidence="1">
    <location>
        <begin position="1"/>
        <end position="18"/>
    </location>
</feature>
<protein>
    <recommendedName>
        <fullName evidence="6">Lipoprotein</fullName>
    </recommendedName>
</protein>
<dbReference type="EMBL" id="CP107523">
    <property type="protein sequence ID" value="UYN56034.1"/>
    <property type="molecule type" value="Genomic_DNA"/>
</dbReference>
<dbReference type="Proteomes" id="UP000290475">
    <property type="component" value="Unassembled WGS sequence"/>
</dbReference>
<evidence type="ECO:0000313" key="4">
    <source>
        <dbReference type="Proteomes" id="UP000290475"/>
    </source>
</evidence>
<evidence type="ECO:0000256" key="1">
    <source>
        <dbReference type="SAM" id="SignalP"/>
    </source>
</evidence>
<evidence type="ECO:0000313" key="3">
    <source>
        <dbReference type="EMBL" id="UYN56034.1"/>
    </source>
</evidence>
<dbReference type="EMBL" id="MSSM01000026">
    <property type="protein sequence ID" value="RXT20818.1"/>
    <property type="molecule type" value="Genomic_DNA"/>
</dbReference>
<proteinExistence type="predicted"/>
<reference evidence="2 4" key="1">
    <citation type="submission" date="2017-01" db="EMBL/GenBank/DDBJ databases">
        <title>Lactobacillus chiayiensis sp. nov., a lactic acid bacterium isolated from compost.</title>
        <authorList>
            <person name="Huang C.-H."/>
        </authorList>
    </citation>
    <scope>NUCLEOTIDE SEQUENCE [LARGE SCALE GENOMIC DNA]</scope>
    <source>
        <strain evidence="2">Chh01</strain>
        <strain evidence="4">chh01</strain>
    </source>
</reference>
<name>A0A4Q1TS39_9LACO</name>
<organism evidence="2 4">
    <name type="scientific">Lacticaseibacillus chiayiensis</name>
    <dbReference type="NCBI Taxonomy" id="2100821"/>
    <lineage>
        <taxon>Bacteria</taxon>
        <taxon>Bacillati</taxon>
        <taxon>Bacillota</taxon>
        <taxon>Bacilli</taxon>
        <taxon>Lactobacillales</taxon>
        <taxon>Lactobacillaceae</taxon>
        <taxon>Lacticaseibacillus</taxon>
    </lineage>
</organism>
<keyword evidence="5" id="KW-1185">Reference proteome</keyword>
<feature type="chain" id="PRO_5038699544" description="Lipoprotein" evidence="1">
    <location>
        <begin position="19"/>
        <end position="178"/>
    </location>
</feature>
<reference evidence="3" key="2">
    <citation type="submission" date="2022-10" db="EMBL/GenBank/DDBJ databases">
        <title>Comparative genomic analysis and in-vitro probiotic properties of the potential probiotic L. chiayiensis AACE 3.</title>
        <authorList>
            <person name="Kang X."/>
        </authorList>
    </citation>
    <scope>NUCLEOTIDE SEQUENCE</scope>
    <source>
        <strain evidence="3">AACE 3</strain>
    </source>
</reference>
<evidence type="ECO:0000313" key="2">
    <source>
        <dbReference type="EMBL" id="RXT20818.1"/>
    </source>
</evidence>
<gene>
    <name evidence="2" type="ORF">BVJ53_09500</name>
    <name evidence="3" type="ORF">OFW50_11205</name>
</gene>
<evidence type="ECO:0000313" key="5">
    <source>
        <dbReference type="Proteomes" id="UP001164790"/>
    </source>
</evidence>
<dbReference type="AlphaFoldDB" id="A0A4Q1TS39"/>
<dbReference type="Proteomes" id="UP001164790">
    <property type="component" value="Chromosome"/>
</dbReference>
<accession>A0A4Q1TS39</accession>
<evidence type="ECO:0008006" key="6">
    <source>
        <dbReference type="Google" id="ProtNLM"/>
    </source>
</evidence>